<organism evidence="8 9">
    <name type="scientific">Halalkalibacter kiskunsagensis</name>
    <dbReference type="NCBI Taxonomy" id="1548599"/>
    <lineage>
        <taxon>Bacteria</taxon>
        <taxon>Bacillati</taxon>
        <taxon>Bacillota</taxon>
        <taxon>Bacilli</taxon>
        <taxon>Bacillales</taxon>
        <taxon>Bacillaceae</taxon>
        <taxon>Halalkalibacter</taxon>
    </lineage>
</organism>
<keyword evidence="4 7" id="KW-0812">Transmembrane</keyword>
<evidence type="ECO:0000313" key="8">
    <source>
        <dbReference type="EMBL" id="MFC0469838.1"/>
    </source>
</evidence>
<dbReference type="EMBL" id="JBHLUX010000013">
    <property type="protein sequence ID" value="MFC0469838.1"/>
    <property type="molecule type" value="Genomic_DNA"/>
</dbReference>
<comment type="subcellular location">
    <subcellularLocation>
        <location evidence="1">Cell membrane</location>
        <topology evidence="1">Multi-pass membrane protein</topology>
    </subcellularLocation>
</comment>
<evidence type="ECO:0000256" key="4">
    <source>
        <dbReference type="ARBA" id="ARBA00022692"/>
    </source>
</evidence>
<keyword evidence="5 7" id="KW-1133">Transmembrane helix</keyword>
<evidence type="ECO:0000256" key="2">
    <source>
        <dbReference type="ARBA" id="ARBA00022448"/>
    </source>
</evidence>
<proteinExistence type="predicted"/>
<evidence type="ECO:0000256" key="3">
    <source>
        <dbReference type="ARBA" id="ARBA00022475"/>
    </source>
</evidence>
<gene>
    <name evidence="8" type="ORF">ACFFHM_04640</name>
</gene>
<dbReference type="Gene3D" id="1.10.3720.10">
    <property type="entry name" value="MetI-like"/>
    <property type="match status" value="1"/>
</dbReference>
<dbReference type="Proteomes" id="UP001589838">
    <property type="component" value="Unassembled WGS sequence"/>
</dbReference>
<accession>A0ABV6K948</accession>
<dbReference type="SUPFAM" id="SSF161098">
    <property type="entry name" value="MetI-like"/>
    <property type="match status" value="1"/>
</dbReference>
<evidence type="ECO:0008006" key="10">
    <source>
        <dbReference type="Google" id="ProtNLM"/>
    </source>
</evidence>
<dbReference type="PANTHER" id="PTHR32243">
    <property type="entry name" value="MALTOSE TRANSPORT SYSTEM PERMEASE-RELATED"/>
    <property type="match status" value="1"/>
</dbReference>
<dbReference type="PANTHER" id="PTHR32243:SF24">
    <property type="entry name" value="DIACETYLCHITOBIOSE UPTAKE SYSTEM PERMEASE PROTEIN NGCG"/>
    <property type="match status" value="1"/>
</dbReference>
<dbReference type="InterPro" id="IPR035906">
    <property type="entry name" value="MetI-like_sf"/>
</dbReference>
<keyword evidence="3" id="KW-1003">Cell membrane</keyword>
<dbReference type="RefSeq" id="WP_335962023.1">
    <property type="nucleotide sequence ID" value="NZ_JAXBLX010000023.1"/>
</dbReference>
<keyword evidence="9" id="KW-1185">Reference proteome</keyword>
<keyword evidence="6 7" id="KW-0472">Membrane</keyword>
<protein>
    <recommendedName>
        <fullName evidence="10">ABC transmembrane type-1 domain-containing protein</fullName>
    </recommendedName>
</protein>
<evidence type="ECO:0000256" key="1">
    <source>
        <dbReference type="ARBA" id="ARBA00004651"/>
    </source>
</evidence>
<evidence type="ECO:0000256" key="6">
    <source>
        <dbReference type="ARBA" id="ARBA00023136"/>
    </source>
</evidence>
<feature type="transmembrane region" description="Helical" evidence="7">
    <location>
        <begin position="37"/>
        <end position="58"/>
    </location>
</feature>
<name>A0ABV6K948_9BACI</name>
<evidence type="ECO:0000313" key="9">
    <source>
        <dbReference type="Proteomes" id="UP001589838"/>
    </source>
</evidence>
<reference evidence="8 9" key="1">
    <citation type="submission" date="2024-09" db="EMBL/GenBank/DDBJ databases">
        <authorList>
            <person name="Sun Q."/>
            <person name="Mori K."/>
        </authorList>
    </citation>
    <scope>NUCLEOTIDE SEQUENCE [LARGE SCALE GENOMIC DNA]</scope>
    <source>
        <strain evidence="8 9">NCAIM B.02610</strain>
    </source>
</reference>
<evidence type="ECO:0000256" key="7">
    <source>
        <dbReference type="SAM" id="Phobius"/>
    </source>
</evidence>
<evidence type="ECO:0000256" key="5">
    <source>
        <dbReference type="ARBA" id="ARBA00022989"/>
    </source>
</evidence>
<dbReference type="InterPro" id="IPR050901">
    <property type="entry name" value="BP-dep_ABC_trans_perm"/>
</dbReference>
<comment type="caution">
    <text evidence="8">The sequence shown here is derived from an EMBL/GenBank/DDBJ whole genome shotgun (WGS) entry which is preliminary data.</text>
</comment>
<keyword evidence="2" id="KW-0813">Transport</keyword>
<sequence>MNVWNEFTAPLYFLNSVDKWPVTLAVYNFFGQFSAQWNLVSTNIVLTSIPVLIVFIIGQKHIVSGLTSGAVKG</sequence>